<keyword evidence="5 7" id="KW-0472">Membrane</keyword>
<name>A0A1Q8RXU8_9PEZI</name>
<evidence type="ECO:0000256" key="6">
    <source>
        <dbReference type="SAM" id="MobiDB-lite"/>
    </source>
</evidence>
<feature type="transmembrane region" description="Helical" evidence="7">
    <location>
        <begin position="412"/>
        <end position="432"/>
    </location>
</feature>
<sequence length="503" mass="55649">MTALPRVPGDLTPPGSEKIPSPQELESVQNGEIPRLVDEETEKRLLKKLDRRIIPMVCWVYLMNFMDRVGIGNARLYGLEDDLGLTGDQYQIAVSILFVTYCLFETPSNLIIKKLQPNKYLAGLVFFWGIVAICTGFVNNFAALVACRLLLGLFEAGLFPGIMLYLTMFYTKRHISLRNAYFYSVSAISGAVGGLVAYGIGMMDNDGAGTAGWRAWRWIITINGIPTVVTALAIPFVLPNSPDTAKFLTDEDRRNLVLLRQAEIGQTVSGQEMHKKDVMEGVKDWKVWALSIAQFCSHSVLYSFSVFLPTIIHQMGEWSVAQVQALTVPVYFVGFVVYLTCALISDRTQQRGIYCMGGGAVMIIGYCFLIANHSVALSFAGTFVVAAGLWAGSGSGMAWITVNQPRYGKRAFASGIFITIGNSAGVASPFLFSSSQAPTYIPGYAATIGMLAFAMAIHASVWMYFRRKNKRKLAGLEDWRIEGKTEEEINEMGERNPRYMYTT</sequence>
<dbReference type="Pfam" id="PF07690">
    <property type="entry name" value="MFS_1"/>
    <property type="match status" value="1"/>
</dbReference>
<feature type="transmembrane region" description="Helical" evidence="7">
    <location>
        <begin position="53"/>
        <end position="71"/>
    </location>
</feature>
<dbReference type="OrthoDB" id="2962993at2759"/>
<dbReference type="EMBL" id="MPGH01000061">
    <property type="protein sequence ID" value="OLN91693.1"/>
    <property type="molecule type" value="Genomic_DNA"/>
</dbReference>
<evidence type="ECO:0000256" key="5">
    <source>
        <dbReference type="ARBA" id="ARBA00023136"/>
    </source>
</evidence>
<dbReference type="FunFam" id="1.20.1250.20:FF:000013">
    <property type="entry name" value="MFS general substrate transporter"/>
    <property type="match status" value="1"/>
</dbReference>
<dbReference type="AlphaFoldDB" id="A0A1Q8RXU8"/>
<gene>
    <name evidence="9" type="ORF">CCHL11_06586</name>
</gene>
<dbReference type="InterPro" id="IPR020846">
    <property type="entry name" value="MFS_dom"/>
</dbReference>
<reference evidence="9 10" key="1">
    <citation type="submission" date="2016-11" db="EMBL/GenBank/DDBJ databases">
        <title>Draft Genome Assembly of Colletotrichum chlorophyti a pathogen of herbaceous plants.</title>
        <authorList>
            <person name="Gan P."/>
            <person name="Narusaka M."/>
            <person name="Tsushima A."/>
            <person name="Narusaka Y."/>
            <person name="Takano Y."/>
            <person name="Shirasu K."/>
        </authorList>
    </citation>
    <scope>NUCLEOTIDE SEQUENCE [LARGE SCALE GENOMIC DNA]</scope>
    <source>
        <strain evidence="9 10">NTL11</strain>
    </source>
</reference>
<feature type="transmembrane region" description="Helical" evidence="7">
    <location>
        <begin position="91"/>
        <end position="112"/>
    </location>
</feature>
<evidence type="ECO:0000259" key="8">
    <source>
        <dbReference type="PROSITE" id="PS50850"/>
    </source>
</evidence>
<comment type="subcellular location">
    <subcellularLocation>
        <location evidence="1">Membrane</location>
        <topology evidence="1">Multi-pass membrane protein</topology>
    </subcellularLocation>
</comment>
<feature type="transmembrane region" description="Helical" evidence="7">
    <location>
        <begin position="352"/>
        <end position="371"/>
    </location>
</feature>
<dbReference type="InterPro" id="IPR011701">
    <property type="entry name" value="MFS"/>
</dbReference>
<protein>
    <submittedName>
        <fullName evidence="9">Putative transporter C1002.16c-like protein 8</fullName>
    </submittedName>
</protein>
<dbReference type="PANTHER" id="PTHR43791">
    <property type="entry name" value="PERMEASE-RELATED"/>
    <property type="match status" value="1"/>
</dbReference>
<accession>A0A1Q8RXU8</accession>
<keyword evidence="2" id="KW-0813">Transport</keyword>
<keyword evidence="3 7" id="KW-0812">Transmembrane</keyword>
<comment type="caution">
    <text evidence="9">The sequence shown here is derived from an EMBL/GenBank/DDBJ whole genome shotgun (WGS) entry which is preliminary data.</text>
</comment>
<feature type="transmembrane region" description="Helical" evidence="7">
    <location>
        <begin position="215"/>
        <end position="238"/>
    </location>
</feature>
<organism evidence="9 10">
    <name type="scientific">Colletotrichum chlorophyti</name>
    <dbReference type="NCBI Taxonomy" id="708187"/>
    <lineage>
        <taxon>Eukaryota</taxon>
        <taxon>Fungi</taxon>
        <taxon>Dikarya</taxon>
        <taxon>Ascomycota</taxon>
        <taxon>Pezizomycotina</taxon>
        <taxon>Sordariomycetes</taxon>
        <taxon>Hypocreomycetidae</taxon>
        <taxon>Glomerellales</taxon>
        <taxon>Glomerellaceae</taxon>
        <taxon>Colletotrichum</taxon>
    </lineage>
</organism>
<evidence type="ECO:0000256" key="3">
    <source>
        <dbReference type="ARBA" id="ARBA00022692"/>
    </source>
</evidence>
<evidence type="ECO:0000313" key="10">
    <source>
        <dbReference type="Proteomes" id="UP000186583"/>
    </source>
</evidence>
<dbReference type="Gene3D" id="1.20.1250.20">
    <property type="entry name" value="MFS general substrate transporter like domains"/>
    <property type="match status" value="2"/>
</dbReference>
<evidence type="ECO:0000256" key="1">
    <source>
        <dbReference type="ARBA" id="ARBA00004141"/>
    </source>
</evidence>
<dbReference type="FunFam" id="1.20.1250.20:FF:000034">
    <property type="entry name" value="MFS general substrate transporter"/>
    <property type="match status" value="1"/>
</dbReference>
<dbReference type="PROSITE" id="PS50850">
    <property type="entry name" value="MFS"/>
    <property type="match status" value="1"/>
</dbReference>
<feature type="region of interest" description="Disordered" evidence="6">
    <location>
        <begin position="1"/>
        <end position="30"/>
    </location>
</feature>
<dbReference type="SUPFAM" id="SSF103473">
    <property type="entry name" value="MFS general substrate transporter"/>
    <property type="match status" value="1"/>
</dbReference>
<evidence type="ECO:0000313" key="9">
    <source>
        <dbReference type="EMBL" id="OLN91693.1"/>
    </source>
</evidence>
<feature type="domain" description="Major facilitator superfamily (MFS) profile" evidence="8">
    <location>
        <begin position="53"/>
        <end position="471"/>
    </location>
</feature>
<feature type="transmembrane region" description="Helical" evidence="7">
    <location>
        <begin position="377"/>
        <end position="400"/>
    </location>
</feature>
<dbReference type="InterPro" id="IPR036259">
    <property type="entry name" value="MFS_trans_sf"/>
</dbReference>
<feature type="transmembrane region" description="Helical" evidence="7">
    <location>
        <begin position="328"/>
        <end position="345"/>
    </location>
</feature>
<evidence type="ECO:0000256" key="4">
    <source>
        <dbReference type="ARBA" id="ARBA00022989"/>
    </source>
</evidence>
<dbReference type="PANTHER" id="PTHR43791:SF91">
    <property type="entry name" value="MAJOR FACILITATOR SUPERFAMILY (MFS) PROFILE DOMAIN-CONTAINING PROTEIN-RELATED"/>
    <property type="match status" value="1"/>
</dbReference>
<dbReference type="GO" id="GO:0016020">
    <property type="term" value="C:membrane"/>
    <property type="evidence" value="ECO:0007669"/>
    <property type="project" value="UniProtKB-SubCell"/>
</dbReference>
<dbReference type="Proteomes" id="UP000186583">
    <property type="component" value="Unassembled WGS sequence"/>
</dbReference>
<feature type="transmembrane region" description="Helical" evidence="7">
    <location>
        <begin position="444"/>
        <end position="465"/>
    </location>
</feature>
<evidence type="ECO:0000256" key="2">
    <source>
        <dbReference type="ARBA" id="ARBA00022448"/>
    </source>
</evidence>
<feature type="transmembrane region" description="Helical" evidence="7">
    <location>
        <begin position="124"/>
        <end position="143"/>
    </location>
</feature>
<proteinExistence type="predicted"/>
<evidence type="ECO:0000256" key="7">
    <source>
        <dbReference type="SAM" id="Phobius"/>
    </source>
</evidence>
<feature type="transmembrane region" description="Helical" evidence="7">
    <location>
        <begin position="149"/>
        <end position="168"/>
    </location>
</feature>
<keyword evidence="4 7" id="KW-1133">Transmembrane helix</keyword>
<dbReference type="GO" id="GO:0022857">
    <property type="term" value="F:transmembrane transporter activity"/>
    <property type="evidence" value="ECO:0007669"/>
    <property type="project" value="InterPro"/>
</dbReference>
<keyword evidence="10" id="KW-1185">Reference proteome</keyword>
<feature type="transmembrane region" description="Helical" evidence="7">
    <location>
        <begin position="285"/>
        <end position="308"/>
    </location>
</feature>
<feature type="transmembrane region" description="Helical" evidence="7">
    <location>
        <begin position="180"/>
        <end position="203"/>
    </location>
</feature>